<organism evidence="2">
    <name type="scientific">Rheinheimera sp. BAL341</name>
    <dbReference type="NCBI Taxonomy" id="1708203"/>
    <lineage>
        <taxon>Bacteria</taxon>
        <taxon>Pseudomonadati</taxon>
        <taxon>Pseudomonadota</taxon>
        <taxon>Gammaproteobacteria</taxon>
        <taxon>Chromatiales</taxon>
        <taxon>Chromatiaceae</taxon>
        <taxon>Rheinheimera</taxon>
    </lineage>
</organism>
<dbReference type="EMBL" id="CAAJGR010000043">
    <property type="protein sequence ID" value="VHO00782.1"/>
    <property type="molecule type" value="Genomic_DNA"/>
</dbReference>
<gene>
    <name evidence="2" type="ORF">BAL341_191</name>
</gene>
<proteinExistence type="predicted"/>
<feature type="transmembrane region" description="Helical" evidence="1">
    <location>
        <begin position="12"/>
        <end position="35"/>
    </location>
</feature>
<reference evidence="2" key="1">
    <citation type="submission" date="2019-04" db="EMBL/GenBank/DDBJ databases">
        <authorList>
            <person name="Brambilla D."/>
        </authorList>
    </citation>
    <scope>NUCLEOTIDE SEQUENCE</scope>
    <source>
        <strain evidence="2">BAL1</strain>
    </source>
</reference>
<keyword evidence="1" id="KW-0812">Transmembrane</keyword>
<accession>A0A486XGB6</accession>
<sequence length="134" mass="13860">MYLNKKQQRGSALVIAVFVIVVMLALTVGLSRLLISGSETVVYEVQGTRTLMAAQSGLELALTELFPLAAPTATCAAVSGSYSFSGSALQGCSATVSCSGFTPAGADSLYKLVSTADCAAAGFLTRRTLQIEVR</sequence>
<protein>
    <submittedName>
        <fullName evidence="2">MSHA biogenesis protein MshP</fullName>
    </submittedName>
</protein>
<keyword evidence="1" id="KW-1133">Transmembrane helix</keyword>
<dbReference type="AlphaFoldDB" id="A0A486XGB6"/>
<evidence type="ECO:0000256" key="1">
    <source>
        <dbReference type="SAM" id="Phobius"/>
    </source>
</evidence>
<name>A0A486XGB6_9GAMM</name>
<keyword evidence="1" id="KW-0472">Membrane</keyword>
<evidence type="ECO:0000313" key="2">
    <source>
        <dbReference type="EMBL" id="VHO00782.1"/>
    </source>
</evidence>